<dbReference type="InterPro" id="IPR005311">
    <property type="entry name" value="PBP_dimer"/>
</dbReference>
<feature type="domain" description="Penicillin-binding protein dimerisation" evidence="5">
    <location>
        <begin position="58"/>
        <end position="214"/>
    </location>
</feature>
<proteinExistence type="inferred from homology"/>
<feature type="domain" description="Penicillin-binding protein transpeptidase" evidence="4">
    <location>
        <begin position="271"/>
        <end position="590"/>
    </location>
</feature>
<sequence>MKRRMGLAALLLALLLFGSVVRLAWLQLVSPAAGIRAAEDWKRGAVAQHQRRLVLDTGRGDFVDRYGRAITGETYQALALFPIRPAARGNERDMAVLADILGVEPAALRRELDGLREAKFWRREGEEVPYPLSEEQIRRLSGLTLGGVRVLPYRNRYPASFPAKHAIGYISQHPELVREVYAKELAKGTVKLTDTVGGGGLERSLDRLLRGTGATSVSYFIDGTDRPLRGLGIRVSQSDNPYYPLRVVTTLDLKLQNALEAYADANGLREGAIVVLDAANADVLAMVSRPSFDPWRLDDPAGPELANHAIRAVEPGSVFKLVTAAAALEYGVADENHEQFECDGEYGKYGLSCWKPGGHGLLTLREGLAQSCNIVFATLAERLTAAQINQTADRLGIGRQIGWSREEASGPLGALRLLEEEEAGTVFAGGRVPSVRDGGLLVQTGIGQRDVRVTPLQAANLVVTLLNGGRVMEPRLVSEIRYANGQRMAALAPREGASRYGRVSPAVTGALLRGMEAVVARGTGQSIREGTWAVAGKSGTAETSAAAARNHQWFAGYGPVQSPRYAVAVLAANRPPDSANRATALFRGVMDVIAAHEKAGKASR</sequence>
<protein>
    <submittedName>
        <fullName evidence="6">Penicillin-binding protein 4B</fullName>
    </submittedName>
</protein>
<evidence type="ECO:0000256" key="1">
    <source>
        <dbReference type="ARBA" id="ARBA00004370"/>
    </source>
</evidence>
<evidence type="ECO:0000313" key="6">
    <source>
        <dbReference type="EMBL" id="GIQ65273.1"/>
    </source>
</evidence>
<organism evidence="6 7">
    <name type="scientific">Paenibacillus cisolokensis</name>
    <dbReference type="NCBI Taxonomy" id="1658519"/>
    <lineage>
        <taxon>Bacteria</taxon>
        <taxon>Bacillati</taxon>
        <taxon>Bacillota</taxon>
        <taxon>Bacilli</taxon>
        <taxon>Bacillales</taxon>
        <taxon>Paenibacillaceae</taxon>
        <taxon>Paenibacillus</taxon>
    </lineage>
</organism>
<evidence type="ECO:0000313" key="7">
    <source>
        <dbReference type="Proteomes" id="UP000680304"/>
    </source>
</evidence>
<dbReference type="Pfam" id="PF00905">
    <property type="entry name" value="Transpeptidase"/>
    <property type="match status" value="1"/>
</dbReference>
<comment type="caution">
    <text evidence="6">The sequence shown here is derived from an EMBL/GenBank/DDBJ whole genome shotgun (WGS) entry which is preliminary data.</text>
</comment>
<evidence type="ECO:0000259" key="4">
    <source>
        <dbReference type="Pfam" id="PF00905"/>
    </source>
</evidence>
<dbReference type="InterPro" id="IPR036138">
    <property type="entry name" value="PBP_dimer_sf"/>
</dbReference>
<gene>
    <name evidence="6" type="primary">pbpI</name>
    <name evidence="6" type="ORF">PACILC2_38410</name>
</gene>
<comment type="subcellular location">
    <subcellularLocation>
        <location evidence="1">Membrane</location>
    </subcellularLocation>
</comment>
<comment type="similarity">
    <text evidence="2">Belongs to the transpeptidase family.</text>
</comment>
<dbReference type="EMBL" id="BOVJ01000126">
    <property type="protein sequence ID" value="GIQ65273.1"/>
    <property type="molecule type" value="Genomic_DNA"/>
</dbReference>
<dbReference type="RefSeq" id="WP_213529761.1">
    <property type="nucleotide sequence ID" value="NZ_BOVJ01000126.1"/>
</dbReference>
<dbReference type="Gene3D" id="3.90.1310.10">
    <property type="entry name" value="Penicillin-binding protein 2a (Domain 2)"/>
    <property type="match status" value="1"/>
</dbReference>
<dbReference type="InterPro" id="IPR050515">
    <property type="entry name" value="Beta-lactam/transpept"/>
</dbReference>
<dbReference type="InterPro" id="IPR001460">
    <property type="entry name" value="PCN-bd_Tpept"/>
</dbReference>
<dbReference type="PANTHER" id="PTHR30627">
    <property type="entry name" value="PEPTIDOGLYCAN D,D-TRANSPEPTIDASE"/>
    <property type="match status" value="1"/>
</dbReference>
<dbReference type="PANTHER" id="PTHR30627:SF24">
    <property type="entry name" value="PENICILLIN-BINDING PROTEIN 4B"/>
    <property type="match status" value="1"/>
</dbReference>
<dbReference type="InterPro" id="IPR012338">
    <property type="entry name" value="Beta-lactam/transpept-like"/>
</dbReference>
<accession>A0ABQ4NAM3</accession>
<name>A0ABQ4NAM3_9BACL</name>
<reference evidence="6 7" key="1">
    <citation type="submission" date="2021-04" db="EMBL/GenBank/DDBJ databases">
        <title>Draft genome sequence of Paenibacillus cisolokensis, LC2-13A.</title>
        <authorList>
            <person name="Uke A."/>
            <person name="Chhe C."/>
            <person name="Baramee S."/>
            <person name="Kosugi A."/>
        </authorList>
    </citation>
    <scope>NUCLEOTIDE SEQUENCE [LARGE SCALE GENOMIC DNA]</scope>
    <source>
        <strain evidence="6 7">LC2-13A</strain>
    </source>
</reference>
<evidence type="ECO:0000256" key="2">
    <source>
        <dbReference type="ARBA" id="ARBA00007171"/>
    </source>
</evidence>
<dbReference type="Pfam" id="PF03717">
    <property type="entry name" value="PBP_dimer"/>
    <property type="match status" value="1"/>
</dbReference>
<dbReference type="SUPFAM" id="SSF56519">
    <property type="entry name" value="Penicillin binding protein dimerisation domain"/>
    <property type="match status" value="1"/>
</dbReference>
<dbReference type="Gene3D" id="3.40.710.10">
    <property type="entry name" value="DD-peptidase/beta-lactamase superfamily"/>
    <property type="match status" value="1"/>
</dbReference>
<dbReference type="Proteomes" id="UP000680304">
    <property type="component" value="Unassembled WGS sequence"/>
</dbReference>
<keyword evidence="7" id="KW-1185">Reference proteome</keyword>
<dbReference type="SUPFAM" id="SSF56601">
    <property type="entry name" value="beta-lactamase/transpeptidase-like"/>
    <property type="match status" value="1"/>
</dbReference>
<keyword evidence="3" id="KW-0472">Membrane</keyword>
<evidence type="ECO:0000259" key="5">
    <source>
        <dbReference type="Pfam" id="PF03717"/>
    </source>
</evidence>
<evidence type="ECO:0000256" key="3">
    <source>
        <dbReference type="ARBA" id="ARBA00023136"/>
    </source>
</evidence>